<reference evidence="1 2" key="1">
    <citation type="journal article" date="2013" name="Genome Announc.">
        <title>Draft Genome Sequence of Arthrobacter gangotriensis Strain Lz1yT, Isolated from a Penguin Rookery Soil Sample Collected in Antarctica, near the Indian Station Dakshin Gangotri.</title>
        <authorList>
            <person name="Shivaji S."/>
            <person name="Ara S."/>
            <person name="Bandi S."/>
            <person name="Singh A."/>
            <person name="Kumar Pinnaka A."/>
        </authorList>
    </citation>
    <scope>NUCLEOTIDE SEQUENCE [LARGE SCALE GENOMIC DNA]</scope>
    <source>
        <strain evidence="1 2">Lz1y</strain>
    </source>
</reference>
<dbReference type="Proteomes" id="UP000012015">
    <property type="component" value="Unassembled WGS sequence"/>
</dbReference>
<dbReference type="Pfam" id="PF06078">
    <property type="entry name" value="DUF937"/>
    <property type="match status" value="1"/>
</dbReference>
<proteinExistence type="predicted"/>
<evidence type="ECO:0000313" key="1">
    <source>
        <dbReference type="EMBL" id="EMQ99164.1"/>
    </source>
</evidence>
<evidence type="ECO:0008006" key="3">
    <source>
        <dbReference type="Google" id="ProtNLM"/>
    </source>
</evidence>
<comment type="caution">
    <text evidence="1">The sequence shown here is derived from an EMBL/GenBank/DDBJ whole genome shotgun (WGS) entry which is preliminary data.</text>
</comment>
<sequence>MADLNELLNLIPLDQLGAKLGVDADTARATAATALPSLLAGLQNNAASPDGADALSAAIKQHDATFLDGGVDIDAVDTDDGQKIVQHALGENQSALAARLSGAAPAGVDLGALVQKALPILAPVVMAFLAKKVSASSGGLGGMLGGLLGGQQGGAGSQGPGGLDLGGILGGLFGGGGTAQQQQQQGQAPGGLDLGGILGGLFGKK</sequence>
<gene>
    <name evidence="1" type="ORF">ADIAG_01154</name>
</gene>
<organism evidence="1 2">
    <name type="scientific">Paeniglutamicibacter gangotriensis Lz1y</name>
    <dbReference type="NCBI Taxonomy" id="1276920"/>
    <lineage>
        <taxon>Bacteria</taxon>
        <taxon>Bacillati</taxon>
        <taxon>Actinomycetota</taxon>
        <taxon>Actinomycetes</taxon>
        <taxon>Micrococcales</taxon>
        <taxon>Micrococcaceae</taxon>
        <taxon>Paeniglutamicibacter</taxon>
    </lineage>
</organism>
<dbReference type="PATRIC" id="fig|1276920.7.peg.1148"/>
<dbReference type="EMBL" id="AOCK01000003">
    <property type="protein sequence ID" value="EMQ99164.1"/>
    <property type="molecule type" value="Genomic_DNA"/>
</dbReference>
<evidence type="ECO:0000313" key="2">
    <source>
        <dbReference type="Proteomes" id="UP000012015"/>
    </source>
</evidence>
<keyword evidence="2" id="KW-1185">Reference proteome</keyword>
<dbReference type="InterPro" id="IPR009282">
    <property type="entry name" value="DUF937"/>
</dbReference>
<dbReference type="eggNOG" id="COG5403">
    <property type="taxonomic scope" value="Bacteria"/>
</dbReference>
<dbReference type="RefSeq" id="WP_007270352.1">
    <property type="nucleotide sequence ID" value="NZ_AOCK01000003.1"/>
</dbReference>
<accession>M7NBI6</accession>
<protein>
    <recommendedName>
        <fullName evidence="3">DUF937 domain-containing protein</fullName>
    </recommendedName>
</protein>
<name>M7NBI6_9MICC</name>
<dbReference type="AlphaFoldDB" id="M7NBI6"/>
<dbReference type="STRING" id="1276920.ADIAG_01154"/>